<comment type="caution">
    <text evidence="1">The sequence shown here is derived from an EMBL/GenBank/DDBJ whole genome shotgun (WGS) entry which is preliminary data.</text>
</comment>
<evidence type="ECO:0000313" key="1">
    <source>
        <dbReference type="EMBL" id="SMC57045.1"/>
    </source>
</evidence>
<dbReference type="Proteomes" id="UP000192328">
    <property type="component" value="Unassembled WGS sequence"/>
</dbReference>
<keyword evidence="2" id="KW-1185">Reference proteome</keyword>
<sequence>MNFPSKPVQIALFDALCACAGVNNLSREAAALIREAYAEPENAPRPPVNRNVIYWTLLQDPASDPVSTAYVPQEAGTGRNTALVYTTLKYRLIIVCYGPASEEYALRIRHMLYLDGNGFPRRILRDAGIFPVPDPPQPALMHEEEGSLWRKRADLSIPLRIRYEQQAGTRPSIATAPVVILKHQGGTRHQDEL</sequence>
<proteinExistence type="predicted"/>
<accession>A0AC61PKQ7</accession>
<dbReference type="EMBL" id="FWXZ01000002">
    <property type="protein sequence ID" value="SMC57045.1"/>
    <property type="molecule type" value="Genomic_DNA"/>
</dbReference>
<evidence type="ECO:0000313" key="2">
    <source>
        <dbReference type="Proteomes" id="UP000192328"/>
    </source>
</evidence>
<reference evidence="1" key="1">
    <citation type="submission" date="2017-04" db="EMBL/GenBank/DDBJ databases">
        <authorList>
            <person name="Varghese N."/>
            <person name="Submissions S."/>
        </authorList>
    </citation>
    <scope>NUCLEOTIDE SEQUENCE</scope>
    <source>
        <strain evidence="1">WTE2008</strain>
    </source>
</reference>
<protein>
    <submittedName>
        <fullName evidence="1">Uncharacterized protein</fullName>
    </submittedName>
</protein>
<gene>
    <name evidence="1" type="ORF">SAMN06297397_1416</name>
</gene>
<name>A0AC61PKQ7_9FIRM</name>
<organism evidence="1 2">
    <name type="scientific">Aristaeella lactis</name>
    <dbReference type="NCBI Taxonomy" id="3046383"/>
    <lineage>
        <taxon>Bacteria</taxon>
        <taxon>Bacillati</taxon>
        <taxon>Bacillota</taxon>
        <taxon>Clostridia</taxon>
        <taxon>Eubacteriales</taxon>
        <taxon>Aristaeellaceae</taxon>
        <taxon>Aristaeella</taxon>
    </lineage>
</organism>